<gene>
    <name evidence="1" type="ORF">EM932_17030</name>
</gene>
<dbReference type="EMBL" id="SRSO01000028">
    <property type="protein sequence ID" value="TGV01063.1"/>
    <property type="molecule type" value="Genomic_DNA"/>
</dbReference>
<evidence type="ECO:0000313" key="1">
    <source>
        <dbReference type="EMBL" id="TGV01063.1"/>
    </source>
</evidence>
<protein>
    <submittedName>
        <fullName evidence="1">Uncharacterized protein</fullName>
    </submittedName>
</protein>
<name>A0A4S1DTE6_9FLAO</name>
<keyword evidence="2" id="KW-1185">Reference proteome</keyword>
<dbReference type="OrthoDB" id="1161757at2"/>
<sequence length="153" mass="17902">MASYKKTFKHTLAAKKELNQVKQKLASTDNSFNNLYALKNDIKALDKLIGGRSLSPIHVQQKILDFISKKDITLNIVSIEDVHIYRDEEFLIYSNQIELEGSYEALIKLLYEIEKNFKDSRVVSSEFYSKKNYRTNKQTLFLKIILQNYEKAK</sequence>
<dbReference type="AlphaFoldDB" id="A0A4S1DTE6"/>
<organism evidence="1 2">
    <name type="scientific">Flavivirga rizhaonensis</name>
    <dbReference type="NCBI Taxonomy" id="2559571"/>
    <lineage>
        <taxon>Bacteria</taxon>
        <taxon>Pseudomonadati</taxon>
        <taxon>Bacteroidota</taxon>
        <taxon>Flavobacteriia</taxon>
        <taxon>Flavobacteriales</taxon>
        <taxon>Flavobacteriaceae</taxon>
        <taxon>Flavivirga</taxon>
    </lineage>
</organism>
<dbReference type="RefSeq" id="WP_135878415.1">
    <property type="nucleotide sequence ID" value="NZ_SRSO01000028.1"/>
</dbReference>
<proteinExistence type="predicted"/>
<dbReference type="Proteomes" id="UP000307602">
    <property type="component" value="Unassembled WGS sequence"/>
</dbReference>
<evidence type="ECO:0000313" key="2">
    <source>
        <dbReference type="Proteomes" id="UP000307602"/>
    </source>
</evidence>
<reference evidence="1 2" key="1">
    <citation type="submission" date="2019-04" db="EMBL/GenBank/DDBJ databases">
        <authorList>
            <person name="Liu A."/>
        </authorList>
    </citation>
    <scope>NUCLEOTIDE SEQUENCE [LARGE SCALE GENOMIC DNA]</scope>
    <source>
        <strain evidence="1 2">RZ03</strain>
    </source>
</reference>
<accession>A0A4S1DTE6</accession>
<comment type="caution">
    <text evidence="1">The sequence shown here is derived from an EMBL/GenBank/DDBJ whole genome shotgun (WGS) entry which is preliminary data.</text>
</comment>